<evidence type="ECO:0000313" key="2">
    <source>
        <dbReference type="EMBL" id="MBB6096469.1"/>
    </source>
</evidence>
<dbReference type="Pfam" id="PF01261">
    <property type="entry name" value="AP_endonuc_2"/>
    <property type="match status" value="1"/>
</dbReference>
<reference evidence="2 3" key="1">
    <citation type="submission" date="2020-08" db="EMBL/GenBank/DDBJ databases">
        <title>Genomic Encyclopedia of Type Strains, Phase IV (KMG-IV): sequencing the most valuable type-strain genomes for metagenomic binning, comparative biology and taxonomic classification.</title>
        <authorList>
            <person name="Goeker M."/>
        </authorList>
    </citation>
    <scope>NUCLEOTIDE SEQUENCE [LARGE SCALE GENOMIC DNA]</scope>
    <source>
        <strain evidence="2 3">DSM 26723</strain>
    </source>
</reference>
<dbReference type="SUPFAM" id="SSF51658">
    <property type="entry name" value="Xylose isomerase-like"/>
    <property type="match status" value="1"/>
</dbReference>
<dbReference type="EMBL" id="JACHHZ010000008">
    <property type="protein sequence ID" value="MBB6096469.1"/>
    <property type="molecule type" value="Genomic_DNA"/>
</dbReference>
<dbReference type="AlphaFoldDB" id="A0A841HW40"/>
<dbReference type="InterPro" id="IPR036237">
    <property type="entry name" value="Xyl_isomerase-like_sf"/>
</dbReference>
<keyword evidence="3" id="KW-1185">Reference proteome</keyword>
<protein>
    <submittedName>
        <fullName evidence="2">Sugar phosphate isomerase/epimerase</fullName>
    </submittedName>
</protein>
<organism evidence="2 3">
    <name type="scientific">Povalibacter uvarum</name>
    <dbReference type="NCBI Taxonomy" id="732238"/>
    <lineage>
        <taxon>Bacteria</taxon>
        <taxon>Pseudomonadati</taxon>
        <taxon>Pseudomonadota</taxon>
        <taxon>Gammaproteobacteria</taxon>
        <taxon>Steroidobacterales</taxon>
        <taxon>Steroidobacteraceae</taxon>
        <taxon>Povalibacter</taxon>
    </lineage>
</organism>
<comment type="caution">
    <text evidence="2">The sequence shown here is derived from an EMBL/GenBank/DDBJ whole genome shotgun (WGS) entry which is preliminary data.</text>
</comment>
<accession>A0A841HW40</accession>
<evidence type="ECO:0000313" key="3">
    <source>
        <dbReference type="Proteomes" id="UP000588068"/>
    </source>
</evidence>
<sequence>MSSAALAGAALVPGTGALAADEKTRRYPLGIQFFTFNALAIQGWTKFSEAMGIARNLGYEEIQFAGLMGNSPELVRKRADELGLRLRTLHIGNDQVRAFWAPGGSIVDAQDAVYTPTGIVQVARVNVPIARDLGCKWAVVAGSGARNMQSLAAVKQMCAALNQAHEIAAQAGIGLSYHGHRPEFSVLEGENVFDVMLRETHPAIRFELDVAWVAAAGADPVALIERHAARIVSFHLKDWTAQGKAATAGDGSIDFKAIHRAAAKIDDPIFNVECEGGQNVDLTEQARRAIDYLRPLGWTMKV</sequence>
<dbReference type="PANTHER" id="PTHR12110">
    <property type="entry name" value="HYDROXYPYRUVATE ISOMERASE"/>
    <property type="match status" value="1"/>
</dbReference>
<feature type="domain" description="Xylose isomerase-like TIM barrel" evidence="1">
    <location>
        <begin position="54"/>
        <end position="295"/>
    </location>
</feature>
<dbReference type="GO" id="GO:0016853">
    <property type="term" value="F:isomerase activity"/>
    <property type="evidence" value="ECO:0007669"/>
    <property type="project" value="UniProtKB-KW"/>
</dbReference>
<keyword evidence="2" id="KW-0413">Isomerase</keyword>
<dbReference type="Proteomes" id="UP000588068">
    <property type="component" value="Unassembled WGS sequence"/>
</dbReference>
<dbReference type="InterPro" id="IPR050312">
    <property type="entry name" value="IolE/XylAMocC-like"/>
</dbReference>
<name>A0A841HW40_9GAMM</name>
<evidence type="ECO:0000259" key="1">
    <source>
        <dbReference type="Pfam" id="PF01261"/>
    </source>
</evidence>
<dbReference type="InterPro" id="IPR013022">
    <property type="entry name" value="Xyl_isomerase-like_TIM-brl"/>
</dbReference>
<dbReference type="PANTHER" id="PTHR12110:SF41">
    <property type="entry name" value="INOSOSE DEHYDRATASE"/>
    <property type="match status" value="1"/>
</dbReference>
<dbReference type="Gene3D" id="3.20.20.150">
    <property type="entry name" value="Divalent-metal-dependent TIM barrel enzymes"/>
    <property type="match status" value="1"/>
</dbReference>
<gene>
    <name evidence="2" type="ORF">HNQ60_005391</name>
</gene>
<proteinExistence type="predicted"/>